<accession>A0ABQ1P0P9</accession>
<evidence type="ECO:0000313" key="7">
    <source>
        <dbReference type="EMBL" id="GGC86754.1"/>
    </source>
</evidence>
<evidence type="ECO:0000313" key="8">
    <source>
        <dbReference type="Proteomes" id="UP000638188"/>
    </source>
</evidence>
<dbReference type="Proteomes" id="UP000638188">
    <property type="component" value="Unassembled WGS sequence"/>
</dbReference>
<evidence type="ECO:0000256" key="2">
    <source>
        <dbReference type="ARBA" id="ARBA00022475"/>
    </source>
</evidence>
<keyword evidence="5 6" id="KW-0472">Membrane</keyword>
<feature type="transmembrane region" description="Helical" evidence="6">
    <location>
        <begin position="285"/>
        <end position="311"/>
    </location>
</feature>
<keyword evidence="3 6" id="KW-0812">Transmembrane</keyword>
<organism evidence="7 8">
    <name type="scientific">Halopseudomonas salina</name>
    <dbReference type="NCBI Taxonomy" id="1323744"/>
    <lineage>
        <taxon>Bacteria</taxon>
        <taxon>Pseudomonadati</taxon>
        <taxon>Pseudomonadota</taxon>
        <taxon>Gammaproteobacteria</taxon>
        <taxon>Pseudomonadales</taxon>
        <taxon>Pseudomonadaceae</taxon>
        <taxon>Halopseudomonas</taxon>
    </lineage>
</organism>
<feature type="transmembrane region" description="Helical" evidence="6">
    <location>
        <begin position="144"/>
        <end position="163"/>
    </location>
</feature>
<name>A0ABQ1P0P9_9GAMM</name>
<dbReference type="EMBL" id="BMFF01000001">
    <property type="protein sequence ID" value="GGC86754.1"/>
    <property type="molecule type" value="Genomic_DNA"/>
</dbReference>
<dbReference type="PANTHER" id="PTHR39087:SF2">
    <property type="entry name" value="UPF0104 MEMBRANE PROTEIN MJ1595"/>
    <property type="match status" value="1"/>
</dbReference>
<comment type="caution">
    <text evidence="7">The sequence shown here is derived from an EMBL/GenBank/DDBJ whole genome shotgun (WGS) entry which is preliminary data.</text>
</comment>
<dbReference type="RefSeq" id="WP_150277585.1">
    <property type="nucleotide sequence ID" value="NZ_BMFF01000001.1"/>
</dbReference>
<keyword evidence="8" id="KW-1185">Reference proteome</keyword>
<evidence type="ECO:0000256" key="5">
    <source>
        <dbReference type="ARBA" id="ARBA00023136"/>
    </source>
</evidence>
<dbReference type="Pfam" id="PF03706">
    <property type="entry name" value="LPG_synthase_TM"/>
    <property type="match status" value="1"/>
</dbReference>
<reference evidence="8" key="1">
    <citation type="journal article" date="2019" name="Int. J. Syst. Evol. Microbiol.">
        <title>The Global Catalogue of Microorganisms (GCM) 10K type strain sequencing project: providing services to taxonomists for standard genome sequencing and annotation.</title>
        <authorList>
            <consortium name="The Broad Institute Genomics Platform"/>
            <consortium name="The Broad Institute Genome Sequencing Center for Infectious Disease"/>
            <person name="Wu L."/>
            <person name="Ma J."/>
        </authorList>
    </citation>
    <scope>NUCLEOTIDE SEQUENCE [LARGE SCALE GENOMIC DNA]</scope>
    <source>
        <strain evidence="8">CGMCC 1.12482</strain>
    </source>
</reference>
<feature type="transmembrane region" description="Helical" evidence="6">
    <location>
        <begin position="240"/>
        <end position="273"/>
    </location>
</feature>
<gene>
    <name evidence="7" type="ORF">GCM10007418_03170</name>
</gene>
<protein>
    <submittedName>
        <fullName evidence="7">Membrane protein</fullName>
    </submittedName>
</protein>
<feature type="transmembrane region" description="Helical" evidence="6">
    <location>
        <begin position="214"/>
        <end position="234"/>
    </location>
</feature>
<evidence type="ECO:0000256" key="1">
    <source>
        <dbReference type="ARBA" id="ARBA00004651"/>
    </source>
</evidence>
<feature type="transmembrane region" description="Helical" evidence="6">
    <location>
        <begin position="58"/>
        <end position="77"/>
    </location>
</feature>
<proteinExistence type="predicted"/>
<dbReference type="InterPro" id="IPR022791">
    <property type="entry name" value="L-PG_synthase/AglD"/>
</dbReference>
<keyword evidence="4 6" id="KW-1133">Transmembrane helix</keyword>
<feature type="transmembrane region" description="Helical" evidence="6">
    <location>
        <begin position="175"/>
        <end position="193"/>
    </location>
</feature>
<evidence type="ECO:0000256" key="4">
    <source>
        <dbReference type="ARBA" id="ARBA00022989"/>
    </source>
</evidence>
<keyword evidence="2" id="KW-1003">Cell membrane</keyword>
<evidence type="ECO:0000256" key="3">
    <source>
        <dbReference type="ARBA" id="ARBA00022692"/>
    </source>
</evidence>
<evidence type="ECO:0000256" key="6">
    <source>
        <dbReference type="SAM" id="Phobius"/>
    </source>
</evidence>
<dbReference type="PANTHER" id="PTHR39087">
    <property type="entry name" value="UPF0104 MEMBRANE PROTEIN MJ1595"/>
    <property type="match status" value="1"/>
</dbReference>
<feature type="transmembrane region" description="Helical" evidence="6">
    <location>
        <begin position="20"/>
        <end position="38"/>
    </location>
</feature>
<comment type="subcellular location">
    <subcellularLocation>
        <location evidence="1">Cell membrane</location>
        <topology evidence="1">Multi-pass membrane protein</topology>
    </subcellularLocation>
</comment>
<sequence length="322" mass="35949">MSVAAEARQKKPKRNKWFWIKRLTTIAFFILIPTLLYFQARNIDWQEVAATLRTYPPGILIIGAGIALVSYFVYCAFDLLGRYYTRHGLPVKQVVPVAFVCYAFNLNMGALVGGVAFRYRLYSRLGLDVPTITRVLTLSMITNWLGYIILAGGIFALGLITLPESWEIGGTGLRILGVGLWIVAAAYLLACGLSKRRSWHWRGHEILLPPLRMALVQAGLGALNWSLMALLIYLMMPEDAFYPTILGILMISSIAGVITHIPAGLGVIEVVFITALQHQFAKSELLAALIAYRALYFILPLVIACIIYMVLENRSKTLRNQQ</sequence>